<feature type="region of interest" description="Disordered" evidence="1">
    <location>
        <begin position="281"/>
        <end position="301"/>
    </location>
</feature>
<accession>A0ABV5UZR8</accession>
<dbReference type="SUPFAM" id="SSF89392">
    <property type="entry name" value="Prokaryotic lipoproteins and lipoprotein localization factors"/>
    <property type="match status" value="1"/>
</dbReference>
<evidence type="ECO:0008006" key="5">
    <source>
        <dbReference type="Google" id="ProtNLM"/>
    </source>
</evidence>
<gene>
    <name evidence="3" type="ORF">ACFFN0_03200</name>
</gene>
<feature type="region of interest" description="Disordered" evidence="1">
    <location>
        <begin position="35"/>
        <end position="83"/>
    </location>
</feature>
<evidence type="ECO:0000256" key="2">
    <source>
        <dbReference type="SAM" id="SignalP"/>
    </source>
</evidence>
<name>A0ABV5UZR8_9MICO</name>
<feature type="compositionally biased region" description="Basic and acidic residues" evidence="1">
    <location>
        <begin position="281"/>
        <end position="291"/>
    </location>
</feature>
<dbReference type="InterPro" id="IPR029046">
    <property type="entry name" value="LolA/LolB/LppX"/>
</dbReference>
<dbReference type="Proteomes" id="UP001589613">
    <property type="component" value="Unassembled WGS sequence"/>
</dbReference>
<reference evidence="3 4" key="1">
    <citation type="submission" date="2024-09" db="EMBL/GenBank/DDBJ databases">
        <authorList>
            <person name="Sun Q."/>
            <person name="Mori K."/>
        </authorList>
    </citation>
    <scope>NUCLEOTIDE SEQUENCE [LARGE SCALE GENOMIC DNA]</scope>
    <source>
        <strain evidence="3 4">JCM 12763</strain>
    </source>
</reference>
<feature type="compositionally biased region" description="Low complexity" evidence="1">
    <location>
        <begin position="40"/>
        <end position="79"/>
    </location>
</feature>
<feature type="chain" id="PRO_5046751375" description="Lipoprotein LprG" evidence="2">
    <location>
        <begin position="28"/>
        <end position="301"/>
    </location>
</feature>
<dbReference type="PROSITE" id="PS51257">
    <property type="entry name" value="PROKAR_LIPOPROTEIN"/>
    <property type="match status" value="1"/>
</dbReference>
<dbReference type="Gene3D" id="2.50.20.20">
    <property type="match status" value="1"/>
</dbReference>
<sequence length="301" mass="30465">MRTTTTGTRRVALLAAGALSFSLVACGGGDDADGGGGPTTGTVDGAAGTGSTQDVAASTAGADGSDGSAGDDGGVTTAAEGEEVPVEDFLAMLRSPGEEVMSSYELAMVVTTGGQTMEMVGEVDLGDGQPAVDADLTMPGLGATRMIVVDGSTYISMPGVTDEGMFLQVPQEELADSGAGLEDIDVSSTWEDWGEGSGQVVLAGTEDVDGEELRRYEVVVDVEAALDASGQTGSDAAEASAALGDEITYDLWVDEDDLVRRIAYTAAGAVTEMTIDRWGEPMDIEAPRPEDVQTVPSGSGG</sequence>
<evidence type="ECO:0000313" key="4">
    <source>
        <dbReference type="Proteomes" id="UP001589613"/>
    </source>
</evidence>
<dbReference type="RefSeq" id="WP_141337347.1">
    <property type="nucleotide sequence ID" value="NZ_JBHMAX010000006.1"/>
</dbReference>
<organism evidence="3 4">
    <name type="scientific">Ornithinimicrobium kibberense</name>
    <dbReference type="NCBI Taxonomy" id="282060"/>
    <lineage>
        <taxon>Bacteria</taxon>
        <taxon>Bacillati</taxon>
        <taxon>Actinomycetota</taxon>
        <taxon>Actinomycetes</taxon>
        <taxon>Micrococcales</taxon>
        <taxon>Ornithinimicrobiaceae</taxon>
        <taxon>Ornithinimicrobium</taxon>
    </lineage>
</organism>
<evidence type="ECO:0000256" key="1">
    <source>
        <dbReference type="SAM" id="MobiDB-lite"/>
    </source>
</evidence>
<comment type="caution">
    <text evidence="3">The sequence shown here is derived from an EMBL/GenBank/DDBJ whole genome shotgun (WGS) entry which is preliminary data.</text>
</comment>
<keyword evidence="2" id="KW-0732">Signal</keyword>
<feature type="signal peptide" evidence="2">
    <location>
        <begin position="1"/>
        <end position="27"/>
    </location>
</feature>
<dbReference type="EMBL" id="JBHMAX010000006">
    <property type="protein sequence ID" value="MFB9731046.1"/>
    <property type="molecule type" value="Genomic_DNA"/>
</dbReference>
<proteinExistence type="predicted"/>
<evidence type="ECO:0000313" key="3">
    <source>
        <dbReference type="EMBL" id="MFB9731046.1"/>
    </source>
</evidence>
<keyword evidence="4" id="KW-1185">Reference proteome</keyword>
<protein>
    <recommendedName>
        <fullName evidence="5">Lipoprotein LprG</fullName>
    </recommendedName>
</protein>